<dbReference type="InterPro" id="IPR011074">
    <property type="entry name" value="CRAL/TRIO_N_dom"/>
</dbReference>
<evidence type="ECO:0000313" key="3">
    <source>
        <dbReference type="Proteomes" id="UP000887013"/>
    </source>
</evidence>
<dbReference type="SMART" id="SM01100">
    <property type="entry name" value="CRAL_TRIO_N"/>
    <property type="match status" value="1"/>
</dbReference>
<dbReference type="Gene3D" id="1.20.5.1200">
    <property type="entry name" value="Alpha-tocopherol transfer"/>
    <property type="match status" value="1"/>
</dbReference>
<accession>A0A8X6TUF1</accession>
<dbReference type="InterPro" id="IPR036865">
    <property type="entry name" value="CRAL-TRIO_dom_sf"/>
</dbReference>
<dbReference type="SUPFAM" id="SSF46938">
    <property type="entry name" value="CRAL/TRIO N-terminal domain"/>
    <property type="match status" value="1"/>
</dbReference>
<dbReference type="SUPFAM" id="SSF52087">
    <property type="entry name" value="CRAL/TRIO domain"/>
    <property type="match status" value="1"/>
</dbReference>
<organism evidence="2 3">
    <name type="scientific">Nephila pilipes</name>
    <name type="common">Giant wood spider</name>
    <name type="synonym">Nephila maculata</name>
    <dbReference type="NCBI Taxonomy" id="299642"/>
    <lineage>
        <taxon>Eukaryota</taxon>
        <taxon>Metazoa</taxon>
        <taxon>Ecdysozoa</taxon>
        <taxon>Arthropoda</taxon>
        <taxon>Chelicerata</taxon>
        <taxon>Arachnida</taxon>
        <taxon>Araneae</taxon>
        <taxon>Araneomorphae</taxon>
        <taxon>Entelegynae</taxon>
        <taxon>Araneoidea</taxon>
        <taxon>Nephilidae</taxon>
        <taxon>Nephila</taxon>
    </lineage>
</organism>
<proteinExistence type="predicted"/>
<name>A0A8X6TUF1_NEPPI</name>
<gene>
    <name evidence="2" type="primary">NCL1_42945</name>
    <name evidence="2" type="ORF">NPIL_573631</name>
</gene>
<dbReference type="OrthoDB" id="6512350at2759"/>
<dbReference type="PANTHER" id="PTHR10174">
    <property type="entry name" value="ALPHA-TOCOPHEROL TRANSFER PROTEIN-RELATED"/>
    <property type="match status" value="1"/>
</dbReference>
<dbReference type="Pfam" id="PF00650">
    <property type="entry name" value="CRAL_TRIO"/>
    <property type="match status" value="1"/>
</dbReference>
<dbReference type="PRINTS" id="PR00180">
    <property type="entry name" value="CRETINALDHBP"/>
</dbReference>
<evidence type="ECO:0000259" key="1">
    <source>
        <dbReference type="SMART" id="SM01100"/>
    </source>
</evidence>
<keyword evidence="3" id="KW-1185">Reference proteome</keyword>
<dbReference type="InterPro" id="IPR036273">
    <property type="entry name" value="CRAL/TRIO_N_dom_sf"/>
</dbReference>
<dbReference type="Gene3D" id="3.40.525.10">
    <property type="entry name" value="CRAL-TRIO lipid binding domain"/>
    <property type="match status" value="1"/>
</dbReference>
<dbReference type="AlphaFoldDB" id="A0A8X6TUF1"/>
<dbReference type="GO" id="GO:0016020">
    <property type="term" value="C:membrane"/>
    <property type="evidence" value="ECO:0007669"/>
    <property type="project" value="TreeGrafter"/>
</dbReference>
<dbReference type="InterPro" id="IPR001251">
    <property type="entry name" value="CRAL-TRIO_dom"/>
</dbReference>
<evidence type="ECO:0000313" key="2">
    <source>
        <dbReference type="EMBL" id="GFT45110.1"/>
    </source>
</evidence>
<dbReference type="EMBL" id="BMAW01064419">
    <property type="protein sequence ID" value="GFT45110.1"/>
    <property type="molecule type" value="Genomic_DNA"/>
</dbReference>
<feature type="domain" description="CRAL/TRIO N-terminal" evidence="1">
    <location>
        <begin position="63"/>
        <end position="88"/>
    </location>
</feature>
<dbReference type="CDD" id="cd00170">
    <property type="entry name" value="SEC14"/>
    <property type="match status" value="1"/>
</dbReference>
<sequence length="241" mass="27797">MAAKYEEIMKSKGFMPYYLEKLPPSLTQKAKEELGETDERRALALKQFRKAILADKKLSCPTDDEFLMQFLRVRKYNVDTALGLLKNYFNLIASHPEFYDKLDKEKMNQLAGASFINFLPFRANDGCLIVIAKMENWNPDEVNVHILFCTLTALALCVASYPANQITGIRLIFDAKGYSFKQVRCFVPRYIPMVAKALRNCLPVRFKSIHIVNEAVVFQYAWSVLKLVLSEKIKNRCCMNR</sequence>
<protein>
    <submittedName>
        <fullName evidence="2">Alpha-tocopherol transfer protein-like</fullName>
    </submittedName>
</protein>
<dbReference type="Gene3D" id="1.10.8.20">
    <property type="entry name" value="N-terminal domain of phosphatidylinositol transfer protein sec14p"/>
    <property type="match status" value="1"/>
</dbReference>
<dbReference type="PANTHER" id="PTHR10174:SF130">
    <property type="entry name" value="ALPHA-TOCOPHEROL TRANSFER PROTEIN-LIKE"/>
    <property type="match status" value="1"/>
</dbReference>
<comment type="caution">
    <text evidence="2">The sequence shown here is derived from an EMBL/GenBank/DDBJ whole genome shotgun (WGS) entry which is preliminary data.</text>
</comment>
<reference evidence="2" key="1">
    <citation type="submission" date="2020-08" db="EMBL/GenBank/DDBJ databases">
        <title>Multicomponent nature underlies the extraordinary mechanical properties of spider dragline silk.</title>
        <authorList>
            <person name="Kono N."/>
            <person name="Nakamura H."/>
            <person name="Mori M."/>
            <person name="Yoshida Y."/>
            <person name="Ohtoshi R."/>
            <person name="Malay A.D."/>
            <person name="Moran D.A.P."/>
            <person name="Tomita M."/>
            <person name="Numata K."/>
            <person name="Arakawa K."/>
        </authorList>
    </citation>
    <scope>NUCLEOTIDE SEQUENCE</scope>
</reference>
<dbReference type="GO" id="GO:1902936">
    <property type="term" value="F:phosphatidylinositol bisphosphate binding"/>
    <property type="evidence" value="ECO:0007669"/>
    <property type="project" value="TreeGrafter"/>
</dbReference>
<dbReference type="Proteomes" id="UP000887013">
    <property type="component" value="Unassembled WGS sequence"/>
</dbReference>